<dbReference type="Pfam" id="PF22125">
    <property type="entry name" value="Lreu_0056_like"/>
    <property type="match status" value="1"/>
</dbReference>
<feature type="chain" id="PRO_5006412648" description="Lreu-0056-like domain-containing protein" evidence="1">
    <location>
        <begin position="24"/>
        <end position="145"/>
    </location>
</feature>
<reference evidence="3 4" key="1">
    <citation type="journal article" date="2015" name="Genome Announc.">
        <title>Expanding the biotechnology potential of lactobacilli through comparative genomics of 213 strains and associated genera.</title>
        <authorList>
            <person name="Sun Z."/>
            <person name="Harris H.M."/>
            <person name="McCann A."/>
            <person name="Guo C."/>
            <person name="Argimon S."/>
            <person name="Zhang W."/>
            <person name="Yang X."/>
            <person name="Jeffery I.B."/>
            <person name="Cooney J.C."/>
            <person name="Kagawa T.F."/>
            <person name="Liu W."/>
            <person name="Song Y."/>
            <person name="Salvetti E."/>
            <person name="Wrobel A."/>
            <person name="Rasinkangas P."/>
            <person name="Parkhill J."/>
            <person name="Rea M.C."/>
            <person name="O'Sullivan O."/>
            <person name="Ritari J."/>
            <person name="Douillard F.P."/>
            <person name="Paul Ross R."/>
            <person name="Yang R."/>
            <person name="Briner A.E."/>
            <person name="Felis G.E."/>
            <person name="de Vos W.M."/>
            <person name="Barrangou R."/>
            <person name="Klaenhammer T.R."/>
            <person name="Caufield P.W."/>
            <person name="Cui Y."/>
            <person name="Zhang H."/>
            <person name="O'Toole P.W."/>
        </authorList>
    </citation>
    <scope>NUCLEOTIDE SEQUENCE [LARGE SCALE GENOMIC DNA]</scope>
    <source>
        <strain evidence="3 4">DSM 4864</strain>
    </source>
</reference>
<sequence>MRKINLAILTILLVLTSSSTVGAAQRQLTDQQLGILVSLAVDSRWVRQEAASQSLVYGVVHPADQVPTGVTDDDSYIVARDGRAPAVVYYRVGANQHVQVTYPPAGKEGRLRTTDFTVKQLRRRFFRTAAQRKRVNAYVGSLQTE</sequence>
<dbReference type="Proteomes" id="UP000050973">
    <property type="component" value="Unassembled WGS sequence"/>
</dbReference>
<feature type="domain" description="Lreu-0056-like" evidence="2">
    <location>
        <begin position="29"/>
        <end position="142"/>
    </location>
</feature>
<evidence type="ECO:0000313" key="3">
    <source>
        <dbReference type="EMBL" id="KRM15968.1"/>
    </source>
</evidence>
<dbReference type="InterPro" id="IPR054365">
    <property type="entry name" value="Lreu_0056-like"/>
</dbReference>
<dbReference type="AlphaFoldDB" id="A0A0R1WDH2"/>
<accession>A0A0R1WDH2</accession>
<dbReference type="EMBL" id="AZGE01000006">
    <property type="protein sequence ID" value="KRM15968.1"/>
    <property type="molecule type" value="Genomic_DNA"/>
</dbReference>
<dbReference type="Gene3D" id="3.30.1460.60">
    <property type="match status" value="1"/>
</dbReference>
<dbReference type="PATRIC" id="fig|1423779.3.peg.1709"/>
<gene>
    <name evidence="3" type="ORF">FC49_GL001649</name>
</gene>
<protein>
    <recommendedName>
        <fullName evidence="2">Lreu-0056-like domain-containing protein</fullName>
    </recommendedName>
</protein>
<name>A0A0R1WDH2_9LACO</name>
<evidence type="ECO:0000259" key="2">
    <source>
        <dbReference type="Pfam" id="PF22125"/>
    </source>
</evidence>
<proteinExistence type="predicted"/>
<feature type="signal peptide" evidence="1">
    <location>
        <begin position="1"/>
        <end position="23"/>
    </location>
</feature>
<organism evidence="3 4">
    <name type="scientific">Limosilactobacillus oris DSM 4864</name>
    <dbReference type="NCBI Taxonomy" id="1423779"/>
    <lineage>
        <taxon>Bacteria</taxon>
        <taxon>Bacillati</taxon>
        <taxon>Bacillota</taxon>
        <taxon>Bacilli</taxon>
        <taxon>Lactobacillales</taxon>
        <taxon>Lactobacillaceae</taxon>
        <taxon>Limosilactobacillus</taxon>
    </lineage>
</organism>
<keyword evidence="1" id="KW-0732">Signal</keyword>
<evidence type="ECO:0000256" key="1">
    <source>
        <dbReference type="SAM" id="SignalP"/>
    </source>
</evidence>
<dbReference type="RefSeq" id="WP_056984337.1">
    <property type="nucleotide sequence ID" value="NZ_AZGE01000006.1"/>
</dbReference>
<evidence type="ECO:0000313" key="4">
    <source>
        <dbReference type="Proteomes" id="UP000050973"/>
    </source>
</evidence>
<comment type="caution">
    <text evidence="3">The sequence shown here is derived from an EMBL/GenBank/DDBJ whole genome shotgun (WGS) entry which is preliminary data.</text>
</comment>